<comment type="similarity">
    <text evidence="2">Belongs to the ycf23 family.</text>
</comment>
<organism evidence="5">
    <name type="scientific">Cyanidium sp. THAL103</name>
    <dbReference type="NCBI Taxonomy" id="3027999"/>
    <lineage>
        <taxon>Eukaryota</taxon>
        <taxon>Rhodophyta</taxon>
        <taxon>Bangiophyceae</taxon>
        <taxon>Cyanidiales</taxon>
        <taxon>Cyanidiaceae</taxon>
        <taxon>Cyanidium</taxon>
    </lineage>
</organism>
<evidence type="ECO:0000256" key="1">
    <source>
        <dbReference type="ARBA" id="ARBA00004474"/>
    </source>
</evidence>
<dbReference type="PANTHER" id="PTHR36895">
    <property type="match status" value="1"/>
</dbReference>
<dbReference type="GO" id="GO:0009536">
    <property type="term" value="C:plastid"/>
    <property type="evidence" value="ECO:0007669"/>
    <property type="project" value="UniProtKB-SubCell"/>
</dbReference>
<dbReference type="PANTHER" id="PTHR36895:SF1">
    <property type="entry name" value="YCF23 PROTEIN"/>
    <property type="match status" value="1"/>
</dbReference>
<name>A0A9Y1MXW7_9RHOD</name>
<dbReference type="SUPFAM" id="SSF51569">
    <property type="entry name" value="Aldolase"/>
    <property type="match status" value="1"/>
</dbReference>
<geneLocation type="plastid" evidence="5"/>
<dbReference type="AlphaFoldDB" id="A0A9Y1MXW7"/>
<evidence type="ECO:0000313" key="5">
    <source>
        <dbReference type="EMBL" id="WDB00027.1"/>
    </source>
</evidence>
<evidence type="ECO:0000256" key="4">
    <source>
        <dbReference type="ARBA" id="ARBA00022640"/>
    </source>
</evidence>
<dbReference type="InterPro" id="IPR007570">
    <property type="entry name" value="Uncharacterised_Ycf23"/>
</dbReference>
<evidence type="ECO:0000256" key="2">
    <source>
        <dbReference type="ARBA" id="ARBA00009664"/>
    </source>
</evidence>
<dbReference type="EMBL" id="OP616817">
    <property type="protein sequence ID" value="WDB00027.1"/>
    <property type="molecule type" value="Genomic_DNA"/>
</dbReference>
<protein>
    <recommendedName>
        <fullName evidence="3">Uncharacterized protein ycf23</fullName>
    </recommendedName>
</protein>
<dbReference type="Pfam" id="PF04481">
    <property type="entry name" value="DUF561"/>
    <property type="match status" value="1"/>
</dbReference>
<evidence type="ECO:0000256" key="3">
    <source>
        <dbReference type="ARBA" id="ARBA00021523"/>
    </source>
</evidence>
<reference evidence="5" key="1">
    <citation type="journal article" date="2023" name="J. Phycol.">
        <title>Revised classification of the Cyanidiophyceae based on plastid genome data with descriptions of the Cavernulicolales ord. nov. and Galdieriales ord. nov. (Rhodophyta).</title>
        <authorList>
            <person name="Park S.I."/>
            <person name="Cho C.H."/>
            <person name="Ciniglia C."/>
            <person name="Huang T.Y."/>
            <person name="Liu S.L."/>
            <person name="Bustamante D.E."/>
            <person name="Calderon M.S."/>
            <person name="Mansilla A."/>
            <person name="McDermott T."/>
            <person name="Andersen R.A."/>
            <person name="Yoon H.S."/>
        </authorList>
    </citation>
    <scope>NUCLEOTIDE SEQUENCE</scope>
</reference>
<proteinExistence type="inferred from homology"/>
<accession>A0A9Y1MXW7</accession>
<sequence length="257" mass="28476">MKPLDKVVKDIKKKAIKIIAGLTNCNYNHVLSIVRACMKSNITYVDIAAEPSLVSFIKQKFDFSIPICVSGLEAGKLYNSVLAGADLIEVGNYSCLYSEGKIFHPLEILSVVKKIRDLLPNIYLTVTIPYIFDLEEQINLIHQLNIYKVDLIQTEGSESNLLTRDQVDSVKFLATSFQTIANTYELSKLIDVPIISSSGLSLMTACIPFMMGASGIGIGKAVTSLKSEHDMVNYISKVKKVISKFYNNVEFSLTSTM</sequence>
<gene>
    <name evidence="5" type="primary">ycf23</name>
    <name evidence="5" type="ORF">CspTHAL103_102</name>
</gene>
<comment type="subcellular location">
    <subcellularLocation>
        <location evidence="1">Plastid</location>
    </subcellularLocation>
</comment>
<keyword evidence="4 5" id="KW-0934">Plastid</keyword>